<sequence>MTDQASVLFKEPLNLWTSLANKRFLDGLSIGSWVGNNDQSWFLERTGDVVGEVTWGESTGNGGGTSVSSVLQDSSLTEGSGRDSNNVSWVWNSSNNSSS</sequence>
<keyword evidence="3" id="KW-1185">Reference proteome</keyword>
<proteinExistence type="predicted"/>
<evidence type="ECO:0000313" key="3">
    <source>
        <dbReference type="Proteomes" id="UP000774326"/>
    </source>
</evidence>
<comment type="caution">
    <text evidence="2">The sequence shown here is derived from an EMBL/GenBank/DDBJ whole genome shotgun (WGS) entry which is preliminary data.</text>
</comment>
<accession>A0A9P8PLT6</accession>
<dbReference type="EMBL" id="JAEUBG010005503">
    <property type="protein sequence ID" value="KAH3674513.1"/>
    <property type="molecule type" value="Genomic_DNA"/>
</dbReference>
<dbReference type="Proteomes" id="UP000774326">
    <property type="component" value="Unassembled WGS sequence"/>
</dbReference>
<evidence type="ECO:0000256" key="1">
    <source>
        <dbReference type="SAM" id="MobiDB-lite"/>
    </source>
</evidence>
<feature type="compositionally biased region" description="Low complexity" evidence="1">
    <location>
        <begin position="84"/>
        <end position="99"/>
    </location>
</feature>
<organism evidence="2 3">
    <name type="scientific">Wickerhamomyces pijperi</name>
    <name type="common">Yeast</name>
    <name type="synonym">Pichia pijperi</name>
    <dbReference type="NCBI Taxonomy" id="599730"/>
    <lineage>
        <taxon>Eukaryota</taxon>
        <taxon>Fungi</taxon>
        <taxon>Dikarya</taxon>
        <taxon>Ascomycota</taxon>
        <taxon>Saccharomycotina</taxon>
        <taxon>Saccharomycetes</taxon>
        <taxon>Phaffomycetales</taxon>
        <taxon>Wickerhamomycetaceae</taxon>
        <taxon>Wickerhamomyces</taxon>
    </lineage>
</organism>
<protein>
    <submittedName>
        <fullName evidence="2">Uncharacterized protein</fullName>
    </submittedName>
</protein>
<reference evidence="2" key="1">
    <citation type="journal article" date="2021" name="Open Biol.">
        <title>Shared evolutionary footprints suggest mitochondrial oxidative damage underlies multiple complex I losses in fungi.</title>
        <authorList>
            <person name="Schikora-Tamarit M.A."/>
            <person name="Marcet-Houben M."/>
            <person name="Nosek J."/>
            <person name="Gabaldon T."/>
        </authorList>
    </citation>
    <scope>NUCLEOTIDE SEQUENCE</scope>
    <source>
        <strain evidence="2">CBS2887</strain>
    </source>
</reference>
<gene>
    <name evidence="2" type="ORF">WICPIJ_009551</name>
</gene>
<reference evidence="2" key="2">
    <citation type="submission" date="2021-01" db="EMBL/GenBank/DDBJ databases">
        <authorList>
            <person name="Schikora-Tamarit M.A."/>
        </authorList>
    </citation>
    <scope>NUCLEOTIDE SEQUENCE</scope>
    <source>
        <strain evidence="2">CBS2887</strain>
    </source>
</reference>
<evidence type="ECO:0000313" key="2">
    <source>
        <dbReference type="EMBL" id="KAH3674513.1"/>
    </source>
</evidence>
<feature type="region of interest" description="Disordered" evidence="1">
    <location>
        <begin position="53"/>
        <end position="99"/>
    </location>
</feature>
<dbReference type="AlphaFoldDB" id="A0A9P8PLT6"/>
<name>A0A9P8PLT6_WICPI</name>